<dbReference type="Proteomes" id="UP001368500">
    <property type="component" value="Unassembled WGS sequence"/>
</dbReference>
<evidence type="ECO:0000313" key="2">
    <source>
        <dbReference type="EMBL" id="MEK8026886.1"/>
    </source>
</evidence>
<dbReference type="PANTHER" id="PTHR37811:SF2">
    <property type="entry name" value="ABM DOMAIN-CONTAINING PROTEIN"/>
    <property type="match status" value="1"/>
</dbReference>
<dbReference type="Pfam" id="PF03992">
    <property type="entry name" value="ABM"/>
    <property type="match status" value="1"/>
</dbReference>
<sequence length="118" mass="12777">MSSPHPGPTATPFAATPEPPYWAVIFSNQRTADDAEGYGAMAARMVELAAGQPGFLGAESSRGADGFGITVSYWTDEAAIAAWKAVAEHRIAQELGRSRWYARFHTRVARVERAYTMG</sequence>
<comment type="caution">
    <text evidence="2">The sequence shown here is derived from an EMBL/GenBank/DDBJ whole genome shotgun (WGS) entry which is preliminary data.</text>
</comment>
<protein>
    <submittedName>
        <fullName evidence="2">Antibiotic biosynthesis monooxygenase</fullName>
        <ecNumber evidence="2">1.14.-.-</ecNumber>
    </submittedName>
</protein>
<keyword evidence="2" id="KW-0560">Oxidoreductase</keyword>
<dbReference type="InterPro" id="IPR052936">
    <property type="entry name" value="Jasmonate_Hydroxylase-like"/>
</dbReference>
<name>A0ABU9BAU8_9BURK</name>
<reference evidence="2 3" key="1">
    <citation type="submission" date="2024-04" db="EMBL/GenBank/DDBJ databases">
        <title>Novel species of the genus Ideonella isolated from streams.</title>
        <authorList>
            <person name="Lu H."/>
        </authorList>
    </citation>
    <scope>NUCLEOTIDE SEQUENCE [LARGE SCALE GENOMIC DNA]</scope>
    <source>
        <strain evidence="2 3">BYS139W</strain>
    </source>
</reference>
<evidence type="ECO:0000313" key="3">
    <source>
        <dbReference type="Proteomes" id="UP001368500"/>
    </source>
</evidence>
<proteinExistence type="predicted"/>
<dbReference type="PANTHER" id="PTHR37811">
    <property type="entry name" value="BLL5343 PROTEIN"/>
    <property type="match status" value="1"/>
</dbReference>
<dbReference type="GO" id="GO:0004497">
    <property type="term" value="F:monooxygenase activity"/>
    <property type="evidence" value="ECO:0007669"/>
    <property type="project" value="UniProtKB-KW"/>
</dbReference>
<organism evidence="2 3">
    <name type="scientific">Pseudaquabacterium rugosum</name>
    <dbReference type="NCBI Taxonomy" id="2984194"/>
    <lineage>
        <taxon>Bacteria</taxon>
        <taxon>Pseudomonadati</taxon>
        <taxon>Pseudomonadota</taxon>
        <taxon>Betaproteobacteria</taxon>
        <taxon>Burkholderiales</taxon>
        <taxon>Sphaerotilaceae</taxon>
        <taxon>Pseudaquabacterium</taxon>
    </lineage>
</organism>
<dbReference type="RefSeq" id="WP_341374669.1">
    <property type="nucleotide sequence ID" value="NZ_JBBUTF010000011.1"/>
</dbReference>
<dbReference type="EMBL" id="JBBUTF010000011">
    <property type="protein sequence ID" value="MEK8026886.1"/>
    <property type="molecule type" value="Genomic_DNA"/>
</dbReference>
<dbReference type="EC" id="1.14.-.-" evidence="2"/>
<keyword evidence="3" id="KW-1185">Reference proteome</keyword>
<gene>
    <name evidence="2" type="ORF">AACH11_13020</name>
</gene>
<dbReference type="SUPFAM" id="SSF54909">
    <property type="entry name" value="Dimeric alpha+beta barrel"/>
    <property type="match status" value="1"/>
</dbReference>
<dbReference type="Gene3D" id="3.30.70.100">
    <property type="match status" value="1"/>
</dbReference>
<evidence type="ECO:0000259" key="1">
    <source>
        <dbReference type="Pfam" id="PF03992"/>
    </source>
</evidence>
<feature type="domain" description="ABM" evidence="1">
    <location>
        <begin position="24"/>
        <end position="94"/>
    </location>
</feature>
<dbReference type="InterPro" id="IPR007138">
    <property type="entry name" value="ABM_dom"/>
</dbReference>
<accession>A0ABU9BAU8</accession>
<keyword evidence="2" id="KW-0503">Monooxygenase</keyword>
<dbReference type="InterPro" id="IPR011008">
    <property type="entry name" value="Dimeric_a/b-barrel"/>
</dbReference>